<sequence length="198" mass="22891">MKTNDKIKFQRWKSDFENKFCAFKYMYVEEQDEIDNGISVLDSLSEEILCEARDYDKLNQLADNLYGTGYPVVSDKLKSFLEKKIDSKHIEFLPVTLIDQQKRNIPGEYYLINALRVVDCIDIEASGVVWNPLEPSEIMHYEKGLELQESKIPENLKLFRLKKHSSTIIVRSDLVTEIEQTGFSGLYFPDAKGYMGVG</sequence>
<feature type="domain" description="Immunity MXAN-0049 protein" evidence="1">
    <location>
        <begin position="66"/>
        <end position="192"/>
    </location>
</feature>
<name>A0A937D4Z8_9FLAO</name>
<proteinExistence type="predicted"/>
<organism evidence="2 3">
    <name type="scientific">Aquimarina mytili</name>
    <dbReference type="NCBI Taxonomy" id="874423"/>
    <lineage>
        <taxon>Bacteria</taxon>
        <taxon>Pseudomonadati</taxon>
        <taxon>Bacteroidota</taxon>
        <taxon>Flavobacteriia</taxon>
        <taxon>Flavobacteriales</taxon>
        <taxon>Flavobacteriaceae</taxon>
        <taxon>Aquimarina</taxon>
    </lineage>
</organism>
<keyword evidence="3" id="KW-1185">Reference proteome</keyword>
<dbReference type="RefSeq" id="WP_201917014.1">
    <property type="nucleotide sequence ID" value="NZ_BAABAX010000021.1"/>
</dbReference>
<dbReference type="InterPro" id="IPR012433">
    <property type="entry name" value="Imm11"/>
</dbReference>
<dbReference type="Proteomes" id="UP000651057">
    <property type="component" value="Unassembled WGS sequence"/>
</dbReference>
<protein>
    <recommendedName>
        <fullName evidence="1">Immunity MXAN-0049 protein domain-containing protein</fullName>
    </recommendedName>
</protein>
<dbReference type="Pfam" id="PF07791">
    <property type="entry name" value="Imm11"/>
    <property type="match status" value="1"/>
</dbReference>
<dbReference type="EMBL" id="JAERQJ010000001">
    <property type="protein sequence ID" value="MBL0682749.1"/>
    <property type="molecule type" value="Genomic_DNA"/>
</dbReference>
<reference evidence="2" key="1">
    <citation type="submission" date="2021-01" db="EMBL/GenBank/DDBJ databases">
        <authorList>
            <person name="Zhong Y.L."/>
        </authorList>
    </citation>
    <scope>NUCLEOTIDE SEQUENCE</scope>
    <source>
        <strain evidence="2">KCTC 23302</strain>
    </source>
</reference>
<evidence type="ECO:0000313" key="3">
    <source>
        <dbReference type="Proteomes" id="UP000651057"/>
    </source>
</evidence>
<comment type="caution">
    <text evidence="2">The sequence shown here is derived from an EMBL/GenBank/DDBJ whole genome shotgun (WGS) entry which is preliminary data.</text>
</comment>
<evidence type="ECO:0000259" key="1">
    <source>
        <dbReference type="Pfam" id="PF07791"/>
    </source>
</evidence>
<accession>A0A937D4Z8</accession>
<dbReference type="AlphaFoldDB" id="A0A937D4Z8"/>
<gene>
    <name evidence="2" type="ORF">JJQ60_04420</name>
</gene>
<evidence type="ECO:0000313" key="2">
    <source>
        <dbReference type="EMBL" id="MBL0682749.1"/>
    </source>
</evidence>